<name>A0ABU4HQN4_9ACTN</name>
<accession>A0ABU4HQN4</accession>
<reference evidence="7 8" key="2">
    <citation type="submission" date="2023-10" db="EMBL/GenBank/DDBJ databases">
        <authorList>
            <person name="Han X.F."/>
        </authorList>
    </citation>
    <scope>NUCLEOTIDE SEQUENCE [LARGE SCALE GENOMIC DNA]</scope>
    <source>
        <strain evidence="7 8">KCTC 39840</strain>
    </source>
</reference>
<dbReference type="InterPro" id="IPR010977">
    <property type="entry name" value="Aromatic_deC"/>
</dbReference>
<keyword evidence="7" id="KW-0808">Transferase</keyword>
<dbReference type="InterPro" id="IPR002129">
    <property type="entry name" value="PyrdxlP-dep_de-COase"/>
</dbReference>
<dbReference type="Pfam" id="PF00282">
    <property type="entry name" value="Pyridoxal_deC"/>
    <property type="match status" value="1"/>
</dbReference>
<keyword evidence="7" id="KW-0032">Aminotransferase</keyword>
<sequence length="483" mass="50452">MTSALSLPDREQALAHAASLILDSWRTFDHARPGQPLLDARHRALLTGPLPADGSDARAALTLAAEVLDASISQPRPRYLAYVGSSGLEIGVLGDALAAAHDINVAVAAGGADLFERQAIRWVAEFTGFGTPADGMLAAGGTISNLTALAAARERALPGFRHSGGDGRRMALYCSADAHYSVRRAAEVLAIGGRQVRALPVDEERRLRPDALAAAIAADVRAGIVPVAVVATGGTTLTGAVDALEPIAAVCAEHGVWLHVDGAYGLPAAATASAGALFAGLERADSATVDAHKWLAVPKACSVLLVRDGATLERTFSHHESYIPHGELAELHPVDRTLEYSRPLRALKLWLAFTVHGADAFRVAIERNLAQARTLARLLSEHPRFELLHEPQLSAVCFRHVSCPDAAATAALVRAIERDGRILLAAAELDGRSCLRACFVNHRTTDEDVEAVVEVVDEVAGGLVGGASAGAADARGADAGAAR</sequence>
<reference evidence="8" key="1">
    <citation type="submission" date="2023-07" db="EMBL/GenBank/DDBJ databases">
        <title>Conexibacter stalactiti sp. nov., isolated from stalactites in a lava cave and emended description of the genus Conexibacter.</title>
        <authorList>
            <person name="Lee S.D."/>
        </authorList>
    </citation>
    <scope>NUCLEOTIDE SEQUENCE [LARGE SCALE GENOMIC DNA]</scope>
    <source>
        <strain evidence="8">KCTC 39840</strain>
    </source>
</reference>
<evidence type="ECO:0000313" key="8">
    <source>
        <dbReference type="Proteomes" id="UP001284601"/>
    </source>
</evidence>
<keyword evidence="5 6" id="KW-0456">Lyase</keyword>
<comment type="caution">
    <text evidence="7">The sequence shown here is derived from an EMBL/GenBank/DDBJ whole genome shotgun (WGS) entry which is preliminary data.</text>
</comment>
<protein>
    <submittedName>
        <fullName evidence="7">Aminotransferase class V-fold PLP-dependent enzyme</fullName>
    </submittedName>
</protein>
<evidence type="ECO:0000313" key="7">
    <source>
        <dbReference type="EMBL" id="MDW5595560.1"/>
    </source>
</evidence>
<keyword evidence="3" id="KW-0210">Decarboxylase</keyword>
<comment type="cofactor">
    <cofactor evidence="1 6">
        <name>pyridoxal 5'-phosphate</name>
        <dbReference type="ChEBI" id="CHEBI:597326"/>
    </cofactor>
</comment>
<dbReference type="EMBL" id="JAWSTH010000035">
    <property type="protein sequence ID" value="MDW5595560.1"/>
    <property type="molecule type" value="Genomic_DNA"/>
</dbReference>
<keyword evidence="8" id="KW-1185">Reference proteome</keyword>
<evidence type="ECO:0000256" key="3">
    <source>
        <dbReference type="ARBA" id="ARBA00022793"/>
    </source>
</evidence>
<dbReference type="InterPro" id="IPR015424">
    <property type="entry name" value="PyrdxlP-dep_Trfase"/>
</dbReference>
<dbReference type="GO" id="GO:0008483">
    <property type="term" value="F:transaminase activity"/>
    <property type="evidence" value="ECO:0007669"/>
    <property type="project" value="UniProtKB-KW"/>
</dbReference>
<dbReference type="Gene3D" id="3.40.640.10">
    <property type="entry name" value="Type I PLP-dependent aspartate aminotransferase-like (Major domain)"/>
    <property type="match status" value="1"/>
</dbReference>
<dbReference type="InterPro" id="IPR015422">
    <property type="entry name" value="PyrdxlP-dep_Trfase_small"/>
</dbReference>
<dbReference type="InterPro" id="IPR015421">
    <property type="entry name" value="PyrdxlP-dep_Trfase_major"/>
</dbReference>
<evidence type="ECO:0000256" key="4">
    <source>
        <dbReference type="ARBA" id="ARBA00022898"/>
    </source>
</evidence>
<dbReference type="PANTHER" id="PTHR11999:SF70">
    <property type="entry name" value="MIP05841P"/>
    <property type="match status" value="1"/>
</dbReference>
<dbReference type="Gene3D" id="3.90.1150.10">
    <property type="entry name" value="Aspartate Aminotransferase, domain 1"/>
    <property type="match status" value="1"/>
</dbReference>
<dbReference type="Proteomes" id="UP001284601">
    <property type="component" value="Unassembled WGS sequence"/>
</dbReference>
<dbReference type="PANTHER" id="PTHR11999">
    <property type="entry name" value="GROUP II PYRIDOXAL-5-PHOSPHATE DECARBOXYLASE"/>
    <property type="match status" value="1"/>
</dbReference>
<evidence type="ECO:0000256" key="2">
    <source>
        <dbReference type="ARBA" id="ARBA00009533"/>
    </source>
</evidence>
<evidence type="ECO:0000256" key="1">
    <source>
        <dbReference type="ARBA" id="ARBA00001933"/>
    </source>
</evidence>
<dbReference type="PRINTS" id="PR00800">
    <property type="entry name" value="YHDCRBOXLASE"/>
</dbReference>
<evidence type="ECO:0000256" key="6">
    <source>
        <dbReference type="RuleBase" id="RU000382"/>
    </source>
</evidence>
<dbReference type="RefSeq" id="WP_318597897.1">
    <property type="nucleotide sequence ID" value="NZ_JAWSTH010000035.1"/>
</dbReference>
<keyword evidence="4 6" id="KW-0663">Pyridoxal phosphate</keyword>
<evidence type="ECO:0000256" key="5">
    <source>
        <dbReference type="ARBA" id="ARBA00023239"/>
    </source>
</evidence>
<comment type="similarity">
    <text evidence="2 6">Belongs to the group II decarboxylase family.</text>
</comment>
<proteinExistence type="inferred from homology"/>
<dbReference type="SUPFAM" id="SSF53383">
    <property type="entry name" value="PLP-dependent transferases"/>
    <property type="match status" value="1"/>
</dbReference>
<organism evidence="7 8">
    <name type="scientific">Conexibacter stalactiti</name>
    <dbReference type="NCBI Taxonomy" id="1940611"/>
    <lineage>
        <taxon>Bacteria</taxon>
        <taxon>Bacillati</taxon>
        <taxon>Actinomycetota</taxon>
        <taxon>Thermoleophilia</taxon>
        <taxon>Solirubrobacterales</taxon>
        <taxon>Conexibacteraceae</taxon>
        <taxon>Conexibacter</taxon>
    </lineage>
</organism>
<gene>
    <name evidence="7" type="ORF">R7226_14515</name>
</gene>